<dbReference type="InterPro" id="IPR012308">
    <property type="entry name" value="DNA_ligase_ATP-dep_N"/>
</dbReference>
<evidence type="ECO:0000256" key="4">
    <source>
        <dbReference type="ARBA" id="ARBA00022763"/>
    </source>
</evidence>
<keyword evidence="6" id="KW-0233">DNA recombination</keyword>
<dbReference type="Pfam" id="PF01068">
    <property type="entry name" value="DNA_ligase_A_M"/>
    <property type="match status" value="1"/>
</dbReference>
<dbReference type="Proteomes" id="UP001459277">
    <property type="component" value="Unassembled WGS sequence"/>
</dbReference>
<dbReference type="GO" id="GO:0006310">
    <property type="term" value="P:DNA recombination"/>
    <property type="evidence" value="ECO:0007669"/>
    <property type="project" value="UniProtKB-KW"/>
</dbReference>
<dbReference type="InterPro" id="IPR050191">
    <property type="entry name" value="ATP-dep_DNA_ligase"/>
</dbReference>
<evidence type="ECO:0000256" key="7">
    <source>
        <dbReference type="ARBA" id="ARBA00023204"/>
    </source>
</evidence>
<evidence type="ECO:0000256" key="2">
    <source>
        <dbReference type="ARBA" id="ARBA00022598"/>
    </source>
</evidence>
<dbReference type="Gene3D" id="1.10.3260.10">
    <property type="entry name" value="DNA ligase, ATP-dependent, N-terminal domain"/>
    <property type="match status" value="1"/>
</dbReference>
<sequence length="315" mass="34988">MMSKPNALTVTKVFNTFHLIAKESGKDSQEKKKNHIKGLLVAASDCEPLYLIHLLQANLLIGLAEQTLLAILGQATVYAHSTPPPNIQSPLEEAVKIVKQAYSVFPVYDKIVPALLSGGVWNLQKTCNFTLGVPVGPMLAKPTKAVLEIVRKFQDIEFTCKYKYDGERAQVILLGPTTIHQFCTLYSRNAERNTGKFPNVVLKKSSVRSFVLDCELVAYNHEEQKILPFQRKYLIVDPWLTIDFVEQLTQLNEGAGFSEADLEERYASLSSEVISGPKVWEVKAAGLTISFNHCAAVGIVDPDKDCSYNINCPVM</sequence>
<comment type="similarity">
    <text evidence="1">Belongs to the ATP-dependent DNA ligase family.</text>
</comment>
<dbReference type="Pfam" id="PF04675">
    <property type="entry name" value="DNA_ligase_A_N"/>
    <property type="match status" value="1"/>
</dbReference>
<dbReference type="Gene3D" id="3.30.470.30">
    <property type="entry name" value="DNA ligase/mRNA capping enzyme"/>
    <property type="match status" value="1"/>
</dbReference>
<evidence type="ECO:0000256" key="6">
    <source>
        <dbReference type="ARBA" id="ARBA00023172"/>
    </source>
</evidence>
<keyword evidence="5" id="KW-0067">ATP-binding</keyword>
<dbReference type="PANTHER" id="PTHR45674:SF4">
    <property type="entry name" value="DNA LIGASE 1"/>
    <property type="match status" value="1"/>
</dbReference>
<gene>
    <name evidence="10" type="ORF">SO802_015502</name>
</gene>
<evidence type="ECO:0000256" key="5">
    <source>
        <dbReference type="ARBA" id="ARBA00022840"/>
    </source>
</evidence>
<dbReference type="PANTHER" id="PTHR45674">
    <property type="entry name" value="DNA LIGASE 1/3 FAMILY MEMBER"/>
    <property type="match status" value="1"/>
</dbReference>
<proteinExistence type="inferred from homology"/>
<dbReference type="InterPro" id="IPR036599">
    <property type="entry name" value="DNA_ligase_N_sf"/>
</dbReference>
<evidence type="ECO:0000259" key="8">
    <source>
        <dbReference type="Pfam" id="PF01068"/>
    </source>
</evidence>
<dbReference type="GO" id="GO:0005739">
    <property type="term" value="C:mitochondrion"/>
    <property type="evidence" value="ECO:0007669"/>
    <property type="project" value="TreeGrafter"/>
</dbReference>
<keyword evidence="2" id="KW-0436">Ligase</keyword>
<keyword evidence="7" id="KW-0234">DNA repair</keyword>
<feature type="domain" description="DNA ligase ATP-dependent N-terminal" evidence="9">
    <location>
        <begin position="2"/>
        <end position="72"/>
    </location>
</feature>
<evidence type="ECO:0000256" key="1">
    <source>
        <dbReference type="ARBA" id="ARBA00007572"/>
    </source>
</evidence>
<evidence type="ECO:0000256" key="3">
    <source>
        <dbReference type="ARBA" id="ARBA00022741"/>
    </source>
</evidence>
<comment type="caution">
    <text evidence="10">The sequence shown here is derived from an EMBL/GenBank/DDBJ whole genome shotgun (WGS) entry which is preliminary data.</text>
</comment>
<evidence type="ECO:0000313" key="11">
    <source>
        <dbReference type="Proteomes" id="UP001459277"/>
    </source>
</evidence>
<accession>A0AAW2CUD0</accession>
<dbReference type="SUPFAM" id="SSF117018">
    <property type="entry name" value="ATP-dependent DNA ligase DNA-binding domain"/>
    <property type="match status" value="1"/>
</dbReference>
<dbReference type="EMBL" id="JAZDWU010000005">
    <property type="protein sequence ID" value="KAL0001721.1"/>
    <property type="molecule type" value="Genomic_DNA"/>
</dbReference>
<dbReference type="GO" id="GO:0003910">
    <property type="term" value="F:DNA ligase (ATP) activity"/>
    <property type="evidence" value="ECO:0007669"/>
    <property type="project" value="InterPro"/>
</dbReference>
<dbReference type="GO" id="GO:0003677">
    <property type="term" value="F:DNA binding"/>
    <property type="evidence" value="ECO:0007669"/>
    <property type="project" value="InterPro"/>
</dbReference>
<feature type="domain" description="ATP-dependent DNA ligase family profile" evidence="8">
    <location>
        <begin position="137"/>
        <end position="231"/>
    </location>
</feature>
<keyword evidence="4" id="KW-0227">DNA damage</keyword>
<keyword evidence="3" id="KW-0547">Nucleotide-binding</keyword>
<name>A0AAW2CUD0_9ROSI</name>
<dbReference type="GO" id="GO:0006281">
    <property type="term" value="P:DNA repair"/>
    <property type="evidence" value="ECO:0007669"/>
    <property type="project" value="UniProtKB-KW"/>
</dbReference>
<evidence type="ECO:0000313" key="10">
    <source>
        <dbReference type="EMBL" id="KAL0001721.1"/>
    </source>
</evidence>
<reference evidence="10 11" key="1">
    <citation type="submission" date="2024-01" db="EMBL/GenBank/DDBJ databases">
        <title>A telomere-to-telomere, gap-free genome of sweet tea (Lithocarpus litseifolius).</title>
        <authorList>
            <person name="Zhou J."/>
        </authorList>
    </citation>
    <scope>NUCLEOTIDE SEQUENCE [LARGE SCALE GENOMIC DNA]</scope>
    <source>
        <strain evidence="10">Zhou-2022a</strain>
        <tissue evidence="10">Leaf</tissue>
    </source>
</reference>
<protein>
    <recommendedName>
        <fullName evidence="12">DNA ligase</fullName>
    </recommendedName>
</protein>
<dbReference type="InterPro" id="IPR012310">
    <property type="entry name" value="DNA_ligase_ATP-dep_cent"/>
</dbReference>
<evidence type="ECO:0000259" key="9">
    <source>
        <dbReference type="Pfam" id="PF04675"/>
    </source>
</evidence>
<dbReference type="AlphaFoldDB" id="A0AAW2CUD0"/>
<dbReference type="GO" id="GO:0006273">
    <property type="term" value="P:lagging strand elongation"/>
    <property type="evidence" value="ECO:0007669"/>
    <property type="project" value="TreeGrafter"/>
</dbReference>
<evidence type="ECO:0008006" key="12">
    <source>
        <dbReference type="Google" id="ProtNLM"/>
    </source>
</evidence>
<dbReference type="SUPFAM" id="SSF56091">
    <property type="entry name" value="DNA ligase/mRNA capping enzyme, catalytic domain"/>
    <property type="match status" value="1"/>
</dbReference>
<organism evidence="10 11">
    <name type="scientific">Lithocarpus litseifolius</name>
    <dbReference type="NCBI Taxonomy" id="425828"/>
    <lineage>
        <taxon>Eukaryota</taxon>
        <taxon>Viridiplantae</taxon>
        <taxon>Streptophyta</taxon>
        <taxon>Embryophyta</taxon>
        <taxon>Tracheophyta</taxon>
        <taxon>Spermatophyta</taxon>
        <taxon>Magnoliopsida</taxon>
        <taxon>eudicotyledons</taxon>
        <taxon>Gunneridae</taxon>
        <taxon>Pentapetalae</taxon>
        <taxon>rosids</taxon>
        <taxon>fabids</taxon>
        <taxon>Fagales</taxon>
        <taxon>Fagaceae</taxon>
        <taxon>Lithocarpus</taxon>
    </lineage>
</organism>
<keyword evidence="11" id="KW-1185">Reference proteome</keyword>
<dbReference type="GO" id="GO:0005634">
    <property type="term" value="C:nucleus"/>
    <property type="evidence" value="ECO:0007669"/>
    <property type="project" value="TreeGrafter"/>
</dbReference>
<dbReference type="GO" id="GO:0005524">
    <property type="term" value="F:ATP binding"/>
    <property type="evidence" value="ECO:0007669"/>
    <property type="project" value="UniProtKB-KW"/>
</dbReference>